<evidence type="ECO:0000256" key="1">
    <source>
        <dbReference type="SAM" id="Phobius"/>
    </source>
</evidence>
<dbReference type="EMBL" id="CAXLJM020000052">
    <property type="protein sequence ID" value="CAL8116164.1"/>
    <property type="molecule type" value="Genomic_DNA"/>
</dbReference>
<sequence length="196" mass="22016">METVPDTPPFACYGIDAFIIVFGALLSTLGLWTAVRSLKRRSNDTGISLLFQKYRMIQVLACYKNACFQKSIFLGLTFELIVLNIVSFAGLITFYGSLKPSILFLLTLLNITVIGVAASVYKIPGMVNLLSKDVIAGWKRNVDGRYRRSRLESRILKSCSEIKIRFGEMNYFEAATSLTIINFQVEKTVNFVLLNC</sequence>
<comment type="caution">
    <text evidence="2">The sequence shown here is derived from an EMBL/GenBank/DDBJ whole genome shotgun (WGS) entry which is preliminary data.</text>
</comment>
<feature type="transmembrane region" description="Helical" evidence="1">
    <location>
        <begin position="102"/>
        <end position="121"/>
    </location>
</feature>
<evidence type="ECO:0000313" key="2">
    <source>
        <dbReference type="EMBL" id="CAL8116164.1"/>
    </source>
</evidence>
<gene>
    <name evidence="2" type="ORF">ODALV1_LOCUS17181</name>
</gene>
<keyword evidence="1" id="KW-0472">Membrane</keyword>
<proteinExistence type="predicted"/>
<dbReference type="Proteomes" id="UP001642540">
    <property type="component" value="Unassembled WGS sequence"/>
</dbReference>
<reference evidence="2 3" key="1">
    <citation type="submission" date="2024-08" db="EMBL/GenBank/DDBJ databases">
        <authorList>
            <person name="Cucini C."/>
            <person name="Frati F."/>
        </authorList>
    </citation>
    <scope>NUCLEOTIDE SEQUENCE [LARGE SCALE GENOMIC DNA]</scope>
</reference>
<keyword evidence="3" id="KW-1185">Reference proteome</keyword>
<feature type="transmembrane region" description="Helical" evidence="1">
    <location>
        <begin position="13"/>
        <end position="35"/>
    </location>
</feature>
<keyword evidence="1" id="KW-1133">Transmembrane helix</keyword>
<accession>A0ABP1R4K7</accession>
<name>A0ABP1R4K7_9HEXA</name>
<feature type="transmembrane region" description="Helical" evidence="1">
    <location>
        <begin position="73"/>
        <end position="96"/>
    </location>
</feature>
<organism evidence="2 3">
    <name type="scientific">Orchesella dallaii</name>
    <dbReference type="NCBI Taxonomy" id="48710"/>
    <lineage>
        <taxon>Eukaryota</taxon>
        <taxon>Metazoa</taxon>
        <taxon>Ecdysozoa</taxon>
        <taxon>Arthropoda</taxon>
        <taxon>Hexapoda</taxon>
        <taxon>Collembola</taxon>
        <taxon>Entomobryomorpha</taxon>
        <taxon>Entomobryoidea</taxon>
        <taxon>Orchesellidae</taxon>
        <taxon>Orchesellinae</taxon>
        <taxon>Orchesella</taxon>
    </lineage>
</organism>
<keyword evidence="1" id="KW-0812">Transmembrane</keyword>
<protein>
    <recommendedName>
        <fullName evidence="4">G protein-coupled receptor</fullName>
    </recommendedName>
</protein>
<evidence type="ECO:0000313" key="3">
    <source>
        <dbReference type="Proteomes" id="UP001642540"/>
    </source>
</evidence>
<evidence type="ECO:0008006" key="4">
    <source>
        <dbReference type="Google" id="ProtNLM"/>
    </source>
</evidence>